<reference evidence="2" key="1">
    <citation type="submission" date="2023-07" db="EMBL/GenBank/DDBJ databases">
        <title>Chromosome-level genome assembly of Artemia franciscana.</title>
        <authorList>
            <person name="Jo E."/>
        </authorList>
    </citation>
    <scope>NUCLEOTIDE SEQUENCE</scope>
    <source>
        <tissue evidence="2">Whole body</tissue>
    </source>
</reference>
<dbReference type="Proteomes" id="UP001187531">
    <property type="component" value="Unassembled WGS sequence"/>
</dbReference>
<dbReference type="EMBL" id="JAVRJZ010000015">
    <property type="protein sequence ID" value="KAK2713097.1"/>
    <property type="molecule type" value="Genomic_DNA"/>
</dbReference>
<keyword evidence="3" id="KW-1185">Reference proteome</keyword>
<dbReference type="AlphaFoldDB" id="A0AA88L1L1"/>
<accession>A0AA88L1L1</accession>
<evidence type="ECO:0000256" key="1">
    <source>
        <dbReference type="SAM" id="MobiDB-lite"/>
    </source>
</evidence>
<proteinExistence type="predicted"/>
<organism evidence="2 3">
    <name type="scientific">Artemia franciscana</name>
    <name type="common">Brine shrimp</name>
    <name type="synonym">Artemia sanfranciscana</name>
    <dbReference type="NCBI Taxonomy" id="6661"/>
    <lineage>
        <taxon>Eukaryota</taxon>
        <taxon>Metazoa</taxon>
        <taxon>Ecdysozoa</taxon>
        <taxon>Arthropoda</taxon>
        <taxon>Crustacea</taxon>
        <taxon>Branchiopoda</taxon>
        <taxon>Anostraca</taxon>
        <taxon>Artemiidae</taxon>
        <taxon>Artemia</taxon>
    </lineage>
</organism>
<gene>
    <name evidence="2" type="ORF">QYM36_011705</name>
</gene>
<evidence type="ECO:0000313" key="2">
    <source>
        <dbReference type="EMBL" id="KAK2713097.1"/>
    </source>
</evidence>
<name>A0AA88L1L1_ARTSF</name>
<sequence length="111" mass="11842">MKAMFPGFSSSVLGFEAGTSKSRVIDSEVSLNFIITADKDFTEKDIISLLQKSQQNDGEVTIPGISFSALVDPSFISVTEIIAPSASTTTRRTTTRGSETTTTLAVITTTE</sequence>
<feature type="non-terminal residue" evidence="2">
    <location>
        <position position="1"/>
    </location>
</feature>
<evidence type="ECO:0000313" key="3">
    <source>
        <dbReference type="Proteomes" id="UP001187531"/>
    </source>
</evidence>
<feature type="region of interest" description="Disordered" evidence="1">
    <location>
        <begin position="87"/>
        <end position="111"/>
    </location>
</feature>
<comment type="caution">
    <text evidence="2">The sequence shown here is derived from an EMBL/GenBank/DDBJ whole genome shotgun (WGS) entry which is preliminary data.</text>
</comment>
<protein>
    <submittedName>
        <fullName evidence="2">Uncharacterized protein</fullName>
    </submittedName>
</protein>